<sequence>MTLPWGIQEATMSEMQQVALGNQLYRTAIYLILLGLPLQVSAILEHPAPAVWCPQAPSSWHQPEVRWLAGLPQAEILYLDQCQFGQLAQKPTQLLTVNLPEPGRELAAHPGGPRCRHTSHRGVYGRDGRGGWRTAPLKECPPQMCRAMAAALYARRQKRDTTAAGRTGPTAAKALMTKGASRIQTAHHRIKHLVPLEADEQLMRAGRHRGGSAGSRYITP</sequence>
<evidence type="ECO:0000313" key="3">
    <source>
        <dbReference type="Proteomes" id="UP001189429"/>
    </source>
</evidence>
<organism evidence="2 3">
    <name type="scientific">Prorocentrum cordatum</name>
    <dbReference type="NCBI Taxonomy" id="2364126"/>
    <lineage>
        <taxon>Eukaryota</taxon>
        <taxon>Sar</taxon>
        <taxon>Alveolata</taxon>
        <taxon>Dinophyceae</taxon>
        <taxon>Prorocentrales</taxon>
        <taxon>Prorocentraceae</taxon>
        <taxon>Prorocentrum</taxon>
    </lineage>
</organism>
<dbReference type="Proteomes" id="UP001189429">
    <property type="component" value="Unassembled WGS sequence"/>
</dbReference>
<comment type="caution">
    <text evidence="2">The sequence shown here is derived from an EMBL/GenBank/DDBJ whole genome shotgun (WGS) entry which is preliminary data.</text>
</comment>
<gene>
    <name evidence="2" type="ORF">PCOR1329_LOCUS74734</name>
</gene>
<evidence type="ECO:0000256" key="1">
    <source>
        <dbReference type="SAM" id="MobiDB-lite"/>
    </source>
</evidence>
<accession>A0ABN9X9M4</accession>
<proteinExistence type="predicted"/>
<dbReference type="EMBL" id="CAUYUJ010020157">
    <property type="protein sequence ID" value="CAK0896208.1"/>
    <property type="molecule type" value="Genomic_DNA"/>
</dbReference>
<protein>
    <submittedName>
        <fullName evidence="2">Uncharacterized protein</fullName>
    </submittedName>
</protein>
<feature type="region of interest" description="Disordered" evidence="1">
    <location>
        <begin position="102"/>
        <end position="128"/>
    </location>
</feature>
<reference evidence="2" key="1">
    <citation type="submission" date="2023-10" db="EMBL/GenBank/DDBJ databases">
        <authorList>
            <person name="Chen Y."/>
            <person name="Shah S."/>
            <person name="Dougan E. K."/>
            <person name="Thang M."/>
            <person name="Chan C."/>
        </authorList>
    </citation>
    <scope>NUCLEOTIDE SEQUENCE [LARGE SCALE GENOMIC DNA]</scope>
</reference>
<keyword evidence="3" id="KW-1185">Reference proteome</keyword>
<evidence type="ECO:0000313" key="2">
    <source>
        <dbReference type="EMBL" id="CAK0896208.1"/>
    </source>
</evidence>
<name>A0ABN9X9M4_9DINO</name>